<dbReference type="SMART" id="SM00091">
    <property type="entry name" value="PAS"/>
    <property type="match status" value="1"/>
</dbReference>
<evidence type="ECO:0000256" key="1">
    <source>
        <dbReference type="PROSITE-ProRule" id="PRU00169"/>
    </source>
</evidence>
<evidence type="ECO:0000313" key="6">
    <source>
        <dbReference type="EMBL" id="OKH26141.1"/>
    </source>
</evidence>
<dbReference type="PROSITE" id="PS50110">
    <property type="entry name" value="RESPONSE_REGULATORY"/>
    <property type="match status" value="1"/>
</dbReference>
<feature type="domain" description="GGDEF" evidence="5">
    <location>
        <begin position="294"/>
        <end position="427"/>
    </location>
</feature>
<dbReference type="Gene3D" id="3.30.70.270">
    <property type="match status" value="1"/>
</dbReference>
<dbReference type="Gene3D" id="3.20.20.450">
    <property type="entry name" value="EAL domain"/>
    <property type="match status" value="1"/>
</dbReference>
<dbReference type="InterPro" id="IPR001610">
    <property type="entry name" value="PAC"/>
</dbReference>
<evidence type="ECO:0000259" key="2">
    <source>
        <dbReference type="PROSITE" id="PS50110"/>
    </source>
</evidence>
<dbReference type="SMART" id="SM00086">
    <property type="entry name" value="PAC"/>
    <property type="match status" value="1"/>
</dbReference>
<dbReference type="SUPFAM" id="SSF52172">
    <property type="entry name" value="CheY-like"/>
    <property type="match status" value="1"/>
</dbReference>
<evidence type="ECO:0000259" key="4">
    <source>
        <dbReference type="PROSITE" id="PS50883"/>
    </source>
</evidence>
<feature type="modified residue" description="4-aspartylphosphate" evidence="1">
    <location>
        <position position="62"/>
    </location>
</feature>
<evidence type="ECO:0000313" key="7">
    <source>
        <dbReference type="Proteomes" id="UP000186868"/>
    </source>
</evidence>
<dbReference type="InterPro" id="IPR001633">
    <property type="entry name" value="EAL_dom"/>
</dbReference>
<dbReference type="Pfam" id="PF08447">
    <property type="entry name" value="PAS_3"/>
    <property type="match status" value="1"/>
</dbReference>
<dbReference type="FunFam" id="3.30.70.270:FF:000001">
    <property type="entry name" value="Diguanylate cyclase domain protein"/>
    <property type="match status" value="1"/>
</dbReference>
<dbReference type="InterPro" id="IPR043128">
    <property type="entry name" value="Rev_trsase/Diguanyl_cyclase"/>
</dbReference>
<dbReference type="Pfam" id="PF00990">
    <property type="entry name" value="GGDEF"/>
    <property type="match status" value="1"/>
</dbReference>
<dbReference type="InterPro" id="IPR029787">
    <property type="entry name" value="Nucleotide_cyclase"/>
</dbReference>
<accession>A0A1U7HRE3</accession>
<dbReference type="InterPro" id="IPR035965">
    <property type="entry name" value="PAS-like_dom_sf"/>
</dbReference>
<dbReference type="SMART" id="SM00267">
    <property type="entry name" value="GGDEF"/>
    <property type="match status" value="1"/>
</dbReference>
<dbReference type="InterPro" id="IPR000160">
    <property type="entry name" value="GGDEF_dom"/>
</dbReference>
<dbReference type="SUPFAM" id="SSF55785">
    <property type="entry name" value="PYP-like sensor domain (PAS domain)"/>
    <property type="match status" value="1"/>
</dbReference>
<dbReference type="InterPro" id="IPR000700">
    <property type="entry name" value="PAS-assoc_C"/>
</dbReference>
<organism evidence="6 7">
    <name type="scientific">Hydrococcus rivularis NIES-593</name>
    <dbReference type="NCBI Taxonomy" id="1921803"/>
    <lineage>
        <taxon>Bacteria</taxon>
        <taxon>Bacillati</taxon>
        <taxon>Cyanobacteriota</taxon>
        <taxon>Cyanophyceae</taxon>
        <taxon>Pleurocapsales</taxon>
        <taxon>Hydrococcaceae</taxon>
        <taxon>Hydrococcus</taxon>
    </lineage>
</organism>
<dbReference type="PROSITE" id="PS50887">
    <property type="entry name" value="GGDEF"/>
    <property type="match status" value="1"/>
</dbReference>
<proteinExistence type="predicted"/>
<dbReference type="InterPro" id="IPR011006">
    <property type="entry name" value="CheY-like_superfamily"/>
</dbReference>
<dbReference type="CDD" id="cd01948">
    <property type="entry name" value="EAL"/>
    <property type="match status" value="1"/>
</dbReference>
<sequence length="701" mass="79350">MSNTGSQQLRILLVEDDEDDFILLKDLLSDIEGTEFTLEWVSNYAAALEAVQKNQHEIYLFDCCLGEYNGLELLREAIANGCKVPVIMLTGQGERENDLEAMQAGAADYLVKGEISASLLERSIRYAINRSQTLDALRESEERYALAAQGSNDGLWDWNLATNEVYFSERWKATIGLSDREKENFKHFNQWLQRIHPEDLERFKTKLRDHLKGITPYFESEYRIRHCNGTYLWALSRGLAVRTANGRPYRIAGSQTDLSHHRVLYDQLTGLSNRTLFIDHLERTLKRTKRQPDYLFAVIFLDCDRFKIINDSLGHLVGDRLLIQVAKRLLKCLRPGDIVARLGGDEFAILLENIRDISDATQVAQRINEDLMKPYSLMGHLVYISASIGIALNSQNCQKPEDLLRNADTAMYRAKALGKARYEVFDTTMHAQAQARLQLETSLRQALERSEFHLNYQPIISLSTNKGIGFEALVRWRHPDRGIISPADFIPVAEETGLIIPLGQWVLQEACRQMKAWQEQFPICRSLTMSVNLSRQQLSQPDLAGQIDRILKGTGLSASCLNLEVTETGLMNEHEETAATILAEIKELGVQLSLDDFGTGYSSLSCIHSFPIDTLKLDRSFVNNMHIASKNMDIVRAIVTLARSLGIKVTAEGVETAKQLAQLQILKCDCAQGYFFSKPLAPEAVTDWIARNFPEIVRKFA</sequence>
<dbReference type="Gene3D" id="3.30.450.20">
    <property type="entry name" value="PAS domain"/>
    <property type="match status" value="1"/>
</dbReference>
<keyword evidence="7" id="KW-1185">Reference proteome</keyword>
<feature type="domain" description="Response regulatory" evidence="2">
    <location>
        <begin position="10"/>
        <end position="127"/>
    </location>
</feature>
<dbReference type="EMBL" id="MRCB01000002">
    <property type="protein sequence ID" value="OKH26141.1"/>
    <property type="molecule type" value="Genomic_DNA"/>
</dbReference>
<dbReference type="Pfam" id="PF00563">
    <property type="entry name" value="EAL"/>
    <property type="match status" value="1"/>
</dbReference>
<dbReference type="PROSITE" id="PS50113">
    <property type="entry name" value="PAC"/>
    <property type="match status" value="1"/>
</dbReference>
<dbReference type="SUPFAM" id="SSF141868">
    <property type="entry name" value="EAL domain-like"/>
    <property type="match status" value="1"/>
</dbReference>
<dbReference type="SMART" id="SM00448">
    <property type="entry name" value="REC"/>
    <property type="match status" value="1"/>
</dbReference>
<gene>
    <name evidence="6" type="ORF">NIES593_03455</name>
</gene>
<dbReference type="CDD" id="cd00130">
    <property type="entry name" value="PAS"/>
    <property type="match status" value="1"/>
</dbReference>
<evidence type="ECO:0000259" key="5">
    <source>
        <dbReference type="PROSITE" id="PS50887"/>
    </source>
</evidence>
<dbReference type="NCBIfam" id="TIGR00229">
    <property type="entry name" value="sensory_box"/>
    <property type="match status" value="1"/>
</dbReference>
<comment type="caution">
    <text evidence="6">The sequence shown here is derived from an EMBL/GenBank/DDBJ whole genome shotgun (WGS) entry which is preliminary data.</text>
</comment>
<dbReference type="AlphaFoldDB" id="A0A1U7HRE3"/>
<dbReference type="CDD" id="cd01949">
    <property type="entry name" value="GGDEF"/>
    <property type="match status" value="1"/>
</dbReference>
<dbReference type="InterPro" id="IPR052155">
    <property type="entry name" value="Biofilm_reg_signaling"/>
</dbReference>
<dbReference type="NCBIfam" id="TIGR00254">
    <property type="entry name" value="GGDEF"/>
    <property type="match status" value="1"/>
</dbReference>
<name>A0A1U7HRE3_9CYAN</name>
<evidence type="ECO:0000259" key="3">
    <source>
        <dbReference type="PROSITE" id="PS50113"/>
    </source>
</evidence>
<feature type="domain" description="EAL" evidence="4">
    <location>
        <begin position="436"/>
        <end position="693"/>
    </location>
</feature>
<reference evidence="6 7" key="1">
    <citation type="submission" date="2016-11" db="EMBL/GenBank/DDBJ databases">
        <title>Draft Genome Sequences of Nine Cyanobacterial Strains from Diverse Habitats.</title>
        <authorList>
            <person name="Zhu T."/>
            <person name="Hou S."/>
            <person name="Lu X."/>
            <person name="Hess W.R."/>
        </authorList>
    </citation>
    <scope>NUCLEOTIDE SEQUENCE [LARGE SCALE GENOMIC DNA]</scope>
    <source>
        <strain evidence="6 7">NIES-593</strain>
    </source>
</reference>
<dbReference type="PANTHER" id="PTHR44757">
    <property type="entry name" value="DIGUANYLATE CYCLASE DGCP"/>
    <property type="match status" value="1"/>
</dbReference>
<dbReference type="Pfam" id="PF00072">
    <property type="entry name" value="Response_reg"/>
    <property type="match status" value="1"/>
</dbReference>
<dbReference type="Gene3D" id="3.40.50.2300">
    <property type="match status" value="1"/>
</dbReference>
<dbReference type="SUPFAM" id="SSF55073">
    <property type="entry name" value="Nucleotide cyclase"/>
    <property type="match status" value="1"/>
</dbReference>
<dbReference type="PANTHER" id="PTHR44757:SF2">
    <property type="entry name" value="BIOFILM ARCHITECTURE MAINTENANCE PROTEIN MBAA"/>
    <property type="match status" value="1"/>
</dbReference>
<dbReference type="InterPro" id="IPR013655">
    <property type="entry name" value="PAS_fold_3"/>
</dbReference>
<dbReference type="InterPro" id="IPR000014">
    <property type="entry name" value="PAS"/>
</dbReference>
<dbReference type="InterPro" id="IPR001789">
    <property type="entry name" value="Sig_transdc_resp-reg_receiver"/>
</dbReference>
<dbReference type="STRING" id="1921803.NIES593_03455"/>
<dbReference type="InterPro" id="IPR035919">
    <property type="entry name" value="EAL_sf"/>
</dbReference>
<feature type="domain" description="PAC" evidence="3">
    <location>
        <begin position="218"/>
        <end position="270"/>
    </location>
</feature>
<dbReference type="FunFam" id="3.20.20.450:FF:000001">
    <property type="entry name" value="Cyclic di-GMP phosphodiesterase yahA"/>
    <property type="match status" value="1"/>
</dbReference>
<dbReference type="Proteomes" id="UP000186868">
    <property type="component" value="Unassembled WGS sequence"/>
</dbReference>
<dbReference type="SMART" id="SM00052">
    <property type="entry name" value="EAL"/>
    <property type="match status" value="1"/>
</dbReference>
<keyword evidence="1" id="KW-0597">Phosphoprotein</keyword>
<dbReference type="OrthoDB" id="543801at2"/>
<dbReference type="CDD" id="cd00156">
    <property type="entry name" value="REC"/>
    <property type="match status" value="1"/>
</dbReference>
<dbReference type="PROSITE" id="PS50883">
    <property type="entry name" value="EAL"/>
    <property type="match status" value="1"/>
</dbReference>
<dbReference type="GO" id="GO:0000160">
    <property type="term" value="P:phosphorelay signal transduction system"/>
    <property type="evidence" value="ECO:0007669"/>
    <property type="project" value="InterPro"/>
</dbReference>
<protein>
    <submittedName>
        <fullName evidence="6">Diguanylate cyclase</fullName>
    </submittedName>
</protein>